<accession>A0ABV8QUR2</accession>
<dbReference type="RefSeq" id="WP_379711226.1">
    <property type="nucleotide sequence ID" value="NZ_JBHSCZ010000015.1"/>
</dbReference>
<feature type="domain" description="Ig-like" evidence="1">
    <location>
        <begin position="120"/>
        <end position="180"/>
    </location>
</feature>
<feature type="non-terminal residue" evidence="2">
    <location>
        <position position="183"/>
    </location>
</feature>
<sequence length="183" mass="18164">SATAPTPSTTTPGSTTYYVSQTAGTCESPRASITVTINPTPAAPTVTTPVTYCQNATAVPLTATGTNLLWYTTATGGTGSAIAPTPSTTTPGSTTYYVSQTTGTCEGPRAAIIVNITATPAAPTVTSPVTYCQNDVAVALTATGTNLLWYTAATGGTGSATAPTPSTATIGSTTYYVSQTVAT</sequence>
<feature type="domain" description="Ig-like" evidence="1">
    <location>
        <begin position="41"/>
        <end position="116"/>
    </location>
</feature>
<dbReference type="InterPro" id="IPR044023">
    <property type="entry name" value="Ig_7"/>
</dbReference>
<gene>
    <name evidence="2" type="ORF">ACFOWM_13930</name>
</gene>
<evidence type="ECO:0000313" key="2">
    <source>
        <dbReference type="EMBL" id="MFC4263985.1"/>
    </source>
</evidence>
<dbReference type="Proteomes" id="UP001595907">
    <property type="component" value="Unassembled WGS sequence"/>
</dbReference>
<name>A0ABV8QUR2_9BACT</name>
<dbReference type="Pfam" id="PF19081">
    <property type="entry name" value="Ig_7"/>
    <property type="match status" value="2"/>
</dbReference>
<feature type="non-terminal residue" evidence="2">
    <location>
        <position position="1"/>
    </location>
</feature>
<evidence type="ECO:0000313" key="3">
    <source>
        <dbReference type="Proteomes" id="UP001595907"/>
    </source>
</evidence>
<evidence type="ECO:0000259" key="1">
    <source>
        <dbReference type="Pfam" id="PF19081"/>
    </source>
</evidence>
<organism evidence="2 3">
    <name type="scientific">Ferruginibacter yonginensis</name>
    <dbReference type="NCBI Taxonomy" id="1310416"/>
    <lineage>
        <taxon>Bacteria</taxon>
        <taxon>Pseudomonadati</taxon>
        <taxon>Bacteroidota</taxon>
        <taxon>Chitinophagia</taxon>
        <taxon>Chitinophagales</taxon>
        <taxon>Chitinophagaceae</taxon>
        <taxon>Ferruginibacter</taxon>
    </lineage>
</organism>
<proteinExistence type="predicted"/>
<protein>
    <recommendedName>
        <fullName evidence="1">Ig-like domain-containing protein</fullName>
    </recommendedName>
</protein>
<dbReference type="EMBL" id="JBHSCZ010000015">
    <property type="protein sequence ID" value="MFC4263985.1"/>
    <property type="molecule type" value="Genomic_DNA"/>
</dbReference>
<comment type="caution">
    <text evidence="2">The sequence shown here is derived from an EMBL/GenBank/DDBJ whole genome shotgun (WGS) entry which is preliminary data.</text>
</comment>
<reference evidence="3" key="1">
    <citation type="journal article" date="2019" name="Int. J. Syst. Evol. Microbiol.">
        <title>The Global Catalogue of Microorganisms (GCM) 10K type strain sequencing project: providing services to taxonomists for standard genome sequencing and annotation.</title>
        <authorList>
            <consortium name="The Broad Institute Genomics Platform"/>
            <consortium name="The Broad Institute Genome Sequencing Center for Infectious Disease"/>
            <person name="Wu L."/>
            <person name="Ma J."/>
        </authorList>
    </citation>
    <scope>NUCLEOTIDE SEQUENCE [LARGE SCALE GENOMIC DNA]</scope>
    <source>
        <strain evidence="3">CECT 8289</strain>
    </source>
</reference>
<keyword evidence="3" id="KW-1185">Reference proteome</keyword>